<name>A0A0S3UGR8_PREIN</name>
<dbReference type="Proteomes" id="UP000217431">
    <property type="component" value="Chromosome II"/>
</dbReference>
<accession>A0A0S3UGR8</accession>
<dbReference type="EMBL" id="AP014598">
    <property type="protein sequence ID" value="BAU19298.1"/>
    <property type="molecule type" value="Genomic_DNA"/>
</dbReference>
<dbReference type="AlphaFoldDB" id="A0A0S3UGR8"/>
<dbReference type="Proteomes" id="UP000217431">
    <property type="component" value="Chromosome I"/>
</dbReference>
<protein>
    <submittedName>
        <fullName evidence="1">Uncharacterized protein</fullName>
    </submittedName>
</protein>
<evidence type="ECO:0000313" key="3">
    <source>
        <dbReference type="Proteomes" id="UP000217431"/>
    </source>
</evidence>
<sequence>MQRNAIGSLIFALHLHHVLGYIERTERFKYGTYEGFTDCVGVRGLERKEIGHLKFWVLRWVYPKEAVTM</sequence>
<organism evidence="1 3">
    <name type="scientific">Prevotella intermedia</name>
    <dbReference type="NCBI Taxonomy" id="28131"/>
    <lineage>
        <taxon>Bacteria</taxon>
        <taxon>Pseudomonadati</taxon>
        <taxon>Bacteroidota</taxon>
        <taxon>Bacteroidia</taxon>
        <taxon>Bacteroidales</taxon>
        <taxon>Prevotellaceae</taxon>
        <taxon>Prevotella</taxon>
    </lineage>
</organism>
<evidence type="ECO:0000313" key="2">
    <source>
        <dbReference type="EMBL" id="BAU19298.1"/>
    </source>
</evidence>
<reference evidence="1 3" key="1">
    <citation type="journal article" date="2016" name="DNA Res.">
        <title>The complete genome sequencing of Prevotella intermedia strain OMA14 and a subsequent fine-scale, intra-species genomic comparison reveal an unusual amplification of conjugative and mobile transposons and identify a novel Prevotella-lineage-specific repeat.</title>
        <authorList>
            <person name="Naito M."/>
            <person name="Ogura Y."/>
            <person name="Itoh T."/>
            <person name="Shoji M."/>
            <person name="Okamoto M."/>
            <person name="Hayashi T."/>
            <person name="Nakayama K."/>
        </authorList>
    </citation>
    <scope>NUCLEOTIDE SEQUENCE [LARGE SCALE GENOMIC DNA]</scope>
    <source>
        <strain evidence="1 3">OMA14</strain>
    </source>
</reference>
<evidence type="ECO:0000313" key="1">
    <source>
        <dbReference type="EMBL" id="BAU16666.1"/>
    </source>
</evidence>
<proteinExistence type="predicted"/>
<gene>
    <name evidence="1" type="ORF">PIOMA14_I_0157</name>
    <name evidence="2" type="ORF">PIOMA14_II_0794</name>
</gene>
<dbReference type="EMBL" id="AP014597">
    <property type="protein sequence ID" value="BAU16666.1"/>
    <property type="molecule type" value="Genomic_DNA"/>
</dbReference>